<gene>
    <name evidence="1" type="ORF">LTR37_000483</name>
</gene>
<proteinExistence type="predicted"/>
<name>A0ACC3NZ45_9PEZI</name>
<accession>A0ACC3NZ45</accession>
<dbReference type="Proteomes" id="UP001281147">
    <property type="component" value="Unassembled WGS sequence"/>
</dbReference>
<protein>
    <submittedName>
        <fullName evidence="1">Uncharacterized protein</fullName>
    </submittedName>
</protein>
<comment type="caution">
    <text evidence="1">The sequence shown here is derived from an EMBL/GenBank/DDBJ whole genome shotgun (WGS) entry which is preliminary data.</text>
</comment>
<evidence type="ECO:0000313" key="1">
    <source>
        <dbReference type="EMBL" id="KAK3725513.1"/>
    </source>
</evidence>
<reference evidence="1" key="1">
    <citation type="submission" date="2023-07" db="EMBL/GenBank/DDBJ databases">
        <title>Black Yeasts Isolated from many extreme environments.</title>
        <authorList>
            <person name="Coleine C."/>
            <person name="Stajich J.E."/>
            <person name="Selbmann L."/>
        </authorList>
    </citation>
    <scope>NUCLEOTIDE SEQUENCE</scope>
    <source>
        <strain evidence="1">CCFEE 5714</strain>
    </source>
</reference>
<sequence length="326" mass="36886">MTGSTKKPIRLPDEIQRVLERAIAARRRCADWFLKTGVQDKRSETGHSHFIEVLQRALDLLGPSPPSEEHTAGQHENRTAGATEKNPHQHAASLENRFAPLEVEDGEDDITVADITSVVPNAPGSKNKAPTTNVYDLALEEHSEATFHVFCYMEDLYGLQHQLLELWKKQKKGQLDLITATVVTTAALDLVAKVEKEIYEKYRSHFHYGRSYDDLTLMIYLAECIRAGEDLEEKLYTPKTLVVTSFDEFICLPTARVLMKFSKLKHMMGDKGGWPPPVPPMRFNYIVDPSLLDSPKMRKYEEEDKLLSQLLIDIALVDEARGHSAS</sequence>
<organism evidence="1 2">
    <name type="scientific">Vermiconidia calcicola</name>
    <dbReference type="NCBI Taxonomy" id="1690605"/>
    <lineage>
        <taxon>Eukaryota</taxon>
        <taxon>Fungi</taxon>
        <taxon>Dikarya</taxon>
        <taxon>Ascomycota</taxon>
        <taxon>Pezizomycotina</taxon>
        <taxon>Dothideomycetes</taxon>
        <taxon>Dothideomycetidae</taxon>
        <taxon>Mycosphaerellales</taxon>
        <taxon>Extremaceae</taxon>
        <taxon>Vermiconidia</taxon>
    </lineage>
</organism>
<evidence type="ECO:0000313" key="2">
    <source>
        <dbReference type="Proteomes" id="UP001281147"/>
    </source>
</evidence>
<dbReference type="EMBL" id="JAUTXU010000002">
    <property type="protein sequence ID" value="KAK3725513.1"/>
    <property type="molecule type" value="Genomic_DNA"/>
</dbReference>
<keyword evidence="2" id="KW-1185">Reference proteome</keyword>